<dbReference type="AlphaFoldDB" id="A0AAJ7DUN6"/>
<comment type="subcellular location">
    <subcellularLocation>
        <location evidence="2">Membrane</location>
        <topology evidence="2">Multi-pass membrane protein</topology>
    </subcellularLocation>
</comment>
<dbReference type="InterPro" id="IPR003663">
    <property type="entry name" value="Sugar/inositol_transpt"/>
</dbReference>
<dbReference type="PRINTS" id="PR00171">
    <property type="entry name" value="SUGRTRNSPORT"/>
</dbReference>
<protein>
    <submittedName>
        <fullName evidence="12">Solute carrier family 2, facilitated glucose transporter member 12-like</fullName>
    </submittedName>
</protein>
<proteinExistence type="inferred from homology"/>
<gene>
    <name evidence="12" type="primary">LOC105361545</name>
</gene>
<dbReference type="InterPro" id="IPR005829">
    <property type="entry name" value="Sugar_transporter_CS"/>
</dbReference>
<evidence type="ECO:0000256" key="1">
    <source>
        <dbReference type="ARBA" id="ARBA00000618"/>
    </source>
</evidence>
<feature type="transmembrane region" description="Helical" evidence="9">
    <location>
        <begin position="331"/>
        <end position="353"/>
    </location>
</feature>
<dbReference type="GO" id="GO:1904659">
    <property type="term" value="P:D-glucose transmembrane transport"/>
    <property type="evidence" value="ECO:0007669"/>
    <property type="project" value="TreeGrafter"/>
</dbReference>
<dbReference type="InterPro" id="IPR020846">
    <property type="entry name" value="MFS_dom"/>
</dbReference>
<evidence type="ECO:0000256" key="8">
    <source>
        <dbReference type="ARBA" id="ARBA00023180"/>
    </source>
</evidence>
<dbReference type="InterPro" id="IPR036259">
    <property type="entry name" value="MFS_trans_sf"/>
</dbReference>
<organism evidence="11 12">
    <name type="scientific">Ceratosolen solmsi marchali</name>
    <dbReference type="NCBI Taxonomy" id="326594"/>
    <lineage>
        <taxon>Eukaryota</taxon>
        <taxon>Metazoa</taxon>
        <taxon>Ecdysozoa</taxon>
        <taxon>Arthropoda</taxon>
        <taxon>Hexapoda</taxon>
        <taxon>Insecta</taxon>
        <taxon>Pterygota</taxon>
        <taxon>Neoptera</taxon>
        <taxon>Endopterygota</taxon>
        <taxon>Hymenoptera</taxon>
        <taxon>Apocrita</taxon>
        <taxon>Proctotrupomorpha</taxon>
        <taxon>Chalcidoidea</taxon>
        <taxon>Agaonidae</taxon>
        <taxon>Agaoninae</taxon>
        <taxon>Ceratosolen</taxon>
    </lineage>
</organism>
<dbReference type="GO" id="GO:0016020">
    <property type="term" value="C:membrane"/>
    <property type="evidence" value="ECO:0007669"/>
    <property type="project" value="UniProtKB-SubCell"/>
</dbReference>
<evidence type="ECO:0000256" key="2">
    <source>
        <dbReference type="ARBA" id="ARBA00004141"/>
    </source>
</evidence>
<keyword evidence="6 9" id="KW-1133">Transmembrane helix</keyword>
<accession>A0AAJ7DUN6</accession>
<evidence type="ECO:0000256" key="6">
    <source>
        <dbReference type="ARBA" id="ARBA00022989"/>
    </source>
</evidence>
<dbReference type="PROSITE" id="PS50850">
    <property type="entry name" value="MFS"/>
    <property type="match status" value="1"/>
</dbReference>
<dbReference type="GO" id="GO:0022857">
    <property type="term" value="F:transmembrane transporter activity"/>
    <property type="evidence" value="ECO:0007669"/>
    <property type="project" value="InterPro"/>
</dbReference>
<evidence type="ECO:0000313" key="11">
    <source>
        <dbReference type="Proteomes" id="UP000695007"/>
    </source>
</evidence>
<keyword evidence="11" id="KW-1185">Reference proteome</keyword>
<evidence type="ECO:0000256" key="5">
    <source>
        <dbReference type="ARBA" id="ARBA00022692"/>
    </source>
</evidence>
<comment type="catalytic activity">
    <reaction evidence="1">
        <text>D-glucose(out) = D-glucose(in)</text>
        <dbReference type="Rhea" id="RHEA:60376"/>
        <dbReference type="ChEBI" id="CHEBI:4167"/>
    </reaction>
</comment>
<dbReference type="InterPro" id="IPR050820">
    <property type="entry name" value="MFS_Sugar_Transporter"/>
</dbReference>
<dbReference type="Pfam" id="PF00083">
    <property type="entry name" value="Sugar_tr"/>
    <property type="match status" value="3"/>
</dbReference>
<dbReference type="Proteomes" id="UP000695007">
    <property type="component" value="Unplaced"/>
</dbReference>
<feature type="transmembrane region" description="Helical" evidence="9">
    <location>
        <begin position="152"/>
        <end position="174"/>
    </location>
</feature>
<feature type="transmembrane region" description="Helical" evidence="9">
    <location>
        <begin position="186"/>
        <end position="203"/>
    </location>
</feature>
<evidence type="ECO:0000256" key="9">
    <source>
        <dbReference type="SAM" id="Phobius"/>
    </source>
</evidence>
<feature type="domain" description="Major facilitator superfamily (MFS) profile" evidence="10">
    <location>
        <begin position="61"/>
        <end position="526"/>
    </location>
</feature>
<keyword evidence="8" id="KW-0325">Glycoprotein</keyword>
<feature type="transmembrane region" description="Helical" evidence="9">
    <location>
        <begin position="436"/>
        <end position="460"/>
    </location>
</feature>
<name>A0AAJ7DUN6_9HYME</name>
<dbReference type="PANTHER" id="PTHR48023">
    <property type="entry name" value="D-XYLOSE-PROTON SYMPORTER-LIKE 2"/>
    <property type="match status" value="1"/>
</dbReference>
<keyword evidence="5 9" id="KW-0812">Transmembrane</keyword>
<evidence type="ECO:0000256" key="4">
    <source>
        <dbReference type="ARBA" id="ARBA00022448"/>
    </source>
</evidence>
<keyword evidence="4" id="KW-0813">Transport</keyword>
<dbReference type="PROSITE" id="PS00216">
    <property type="entry name" value="SUGAR_TRANSPORT_1"/>
    <property type="match status" value="1"/>
</dbReference>
<evidence type="ECO:0000259" key="10">
    <source>
        <dbReference type="PROSITE" id="PS50850"/>
    </source>
</evidence>
<dbReference type="KEGG" id="csol:105361545"/>
<dbReference type="SUPFAM" id="SSF103473">
    <property type="entry name" value="MFS general substrate transporter"/>
    <property type="match status" value="1"/>
</dbReference>
<comment type="similarity">
    <text evidence="3">Belongs to the major facilitator superfamily. Sugar transporter (TC 2.A.1.1) family. Glucose transporter subfamily.</text>
</comment>
<sequence length="575" mass="63716">MSEDEDTIVLLKNVNCNTNSSILKPPLKEYPYISLKKLIKLSPINTKNLTPLTTENQNIIVPIVAVLAGISFGYDMGIGRQIAPLVKGEFVLDCKEESMIVNIWFIGCLLGALFGGILIDQYGRRWTMISTMVFLTFGSLLSALSNHYILFLIARMICGYSGTVSAIAHCIYMSEISISNRRGCNITLHQLGVASGLLLSVIATENKNLDYQWRLTIGLTAVSSMITCIITIIFLQRSPSFLLLKKVGNIKVSLNNSCCYVFEVLTIMIIMLSLSQGTGRQQVLYYAPRLFALLGICTNIAKTTAMIALGIVRVFSTILCLIVIERCGRRTALITSATICMISASLLSLLATLDRGDELLNFSNESCNIIINNNLKNELTNKIKSISLTDSSPFPLLPTPLAISVPNTEIWTQVKMSCETHNVITTDGLTTELKTLAVITLLVFESAYTLGLGPVPLLTLNEIFPAVIRGKCIGFSIFILWLIHILLFESIEKMTKMMTLAGTYLFYSFMCLITIFYVFLVYPETKGKSLNRIGQELRKISIITRICNNVKSLPAISHIQSIIKFKEKTNQSTPI</sequence>
<feature type="transmembrane region" description="Helical" evidence="9">
    <location>
        <begin position="99"/>
        <end position="119"/>
    </location>
</feature>
<dbReference type="InterPro" id="IPR005828">
    <property type="entry name" value="MFS_sugar_transport-like"/>
</dbReference>
<keyword evidence="7 9" id="KW-0472">Membrane</keyword>
<feature type="transmembrane region" description="Helical" evidence="9">
    <location>
        <begin position="283"/>
        <end position="301"/>
    </location>
</feature>
<feature type="transmembrane region" description="Helical" evidence="9">
    <location>
        <begin position="59"/>
        <end position="78"/>
    </location>
</feature>
<dbReference type="GeneID" id="105361545"/>
<feature type="transmembrane region" description="Helical" evidence="9">
    <location>
        <begin position="472"/>
        <end position="491"/>
    </location>
</feature>
<evidence type="ECO:0000256" key="7">
    <source>
        <dbReference type="ARBA" id="ARBA00023136"/>
    </source>
</evidence>
<feature type="transmembrane region" description="Helical" evidence="9">
    <location>
        <begin position="503"/>
        <end position="522"/>
    </location>
</feature>
<evidence type="ECO:0000313" key="12">
    <source>
        <dbReference type="RefSeq" id="XP_011497069.1"/>
    </source>
</evidence>
<feature type="transmembrane region" description="Helical" evidence="9">
    <location>
        <begin position="254"/>
        <end position="274"/>
    </location>
</feature>
<feature type="transmembrane region" description="Helical" evidence="9">
    <location>
        <begin position="215"/>
        <end position="234"/>
    </location>
</feature>
<evidence type="ECO:0000256" key="3">
    <source>
        <dbReference type="ARBA" id="ARBA00007004"/>
    </source>
</evidence>
<dbReference type="RefSeq" id="XP_011497069.1">
    <property type="nucleotide sequence ID" value="XM_011498767.1"/>
</dbReference>
<dbReference type="PANTHER" id="PTHR48023:SF4">
    <property type="entry name" value="D-XYLOSE-PROTON SYMPORTER-LIKE 2"/>
    <property type="match status" value="1"/>
</dbReference>
<dbReference type="Gene3D" id="1.20.1250.20">
    <property type="entry name" value="MFS general substrate transporter like domains"/>
    <property type="match status" value="3"/>
</dbReference>
<feature type="transmembrane region" description="Helical" evidence="9">
    <location>
        <begin position="125"/>
        <end position="145"/>
    </location>
</feature>
<reference evidence="12" key="1">
    <citation type="submission" date="2025-08" db="UniProtKB">
        <authorList>
            <consortium name="RefSeq"/>
        </authorList>
    </citation>
    <scope>IDENTIFICATION</scope>
</reference>